<keyword evidence="5" id="KW-0539">Nucleus</keyword>
<comment type="subcellular location">
    <subcellularLocation>
        <location evidence="1">Nucleus</location>
    </subcellularLocation>
</comment>
<dbReference type="GO" id="GO:0003677">
    <property type="term" value="F:DNA binding"/>
    <property type="evidence" value="ECO:0007669"/>
    <property type="project" value="UniProtKB-KW"/>
</dbReference>
<reference evidence="7" key="1">
    <citation type="journal article" date="2022" name="Plant J.">
        <title>Strategies of tolerance reflected in two North American maple genomes.</title>
        <authorList>
            <person name="McEvoy S.L."/>
            <person name="Sezen U.U."/>
            <person name="Trouern-Trend A."/>
            <person name="McMahon S.M."/>
            <person name="Schaberg P.G."/>
            <person name="Yang J."/>
            <person name="Wegrzyn J.L."/>
            <person name="Swenson N.G."/>
        </authorList>
    </citation>
    <scope>NUCLEOTIDE SEQUENCE</scope>
    <source>
        <strain evidence="7">91603</strain>
    </source>
</reference>
<comment type="caution">
    <text evidence="7">The sequence shown here is derived from an EMBL/GenBank/DDBJ whole genome shotgun (WGS) entry which is preliminary data.</text>
</comment>
<dbReference type="GO" id="GO:0005634">
    <property type="term" value="C:nucleus"/>
    <property type="evidence" value="ECO:0007669"/>
    <property type="project" value="UniProtKB-SubCell"/>
</dbReference>
<dbReference type="InterPro" id="IPR015300">
    <property type="entry name" value="DNA-bd_pseudobarrel_sf"/>
</dbReference>
<organism evidence="7 8">
    <name type="scientific">Acer negundo</name>
    <name type="common">Box elder</name>
    <dbReference type="NCBI Taxonomy" id="4023"/>
    <lineage>
        <taxon>Eukaryota</taxon>
        <taxon>Viridiplantae</taxon>
        <taxon>Streptophyta</taxon>
        <taxon>Embryophyta</taxon>
        <taxon>Tracheophyta</taxon>
        <taxon>Spermatophyta</taxon>
        <taxon>Magnoliopsida</taxon>
        <taxon>eudicotyledons</taxon>
        <taxon>Gunneridae</taxon>
        <taxon>Pentapetalae</taxon>
        <taxon>rosids</taxon>
        <taxon>malvids</taxon>
        <taxon>Sapindales</taxon>
        <taxon>Sapindaceae</taxon>
        <taxon>Hippocastanoideae</taxon>
        <taxon>Acereae</taxon>
        <taxon>Acer</taxon>
    </lineage>
</organism>
<dbReference type="Gene3D" id="2.40.330.10">
    <property type="entry name" value="DNA-binding pseudobarrel domain"/>
    <property type="match status" value="1"/>
</dbReference>
<evidence type="ECO:0000256" key="3">
    <source>
        <dbReference type="ARBA" id="ARBA00023125"/>
    </source>
</evidence>
<dbReference type="CDD" id="cd10017">
    <property type="entry name" value="B3_DNA"/>
    <property type="match status" value="1"/>
</dbReference>
<dbReference type="AlphaFoldDB" id="A0AAD5IEZ5"/>
<dbReference type="InterPro" id="IPR003340">
    <property type="entry name" value="B3_DNA-bd"/>
</dbReference>
<keyword evidence="3" id="KW-0238">DNA-binding</keyword>
<reference evidence="7" key="2">
    <citation type="submission" date="2023-02" db="EMBL/GenBank/DDBJ databases">
        <authorList>
            <person name="Swenson N.G."/>
            <person name="Wegrzyn J.L."/>
            <person name="Mcevoy S.L."/>
        </authorList>
    </citation>
    <scope>NUCLEOTIDE SEQUENCE</scope>
    <source>
        <strain evidence="7">91603</strain>
        <tissue evidence="7">Leaf</tissue>
    </source>
</reference>
<keyword evidence="2" id="KW-0805">Transcription regulation</keyword>
<accession>A0AAD5IEZ5</accession>
<dbReference type="EMBL" id="JAJSOW010000106">
    <property type="protein sequence ID" value="KAI9161475.1"/>
    <property type="molecule type" value="Genomic_DNA"/>
</dbReference>
<evidence type="ECO:0000256" key="2">
    <source>
        <dbReference type="ARBA" id="ARBA00023015"/>
    </source>
</evidence>
<keyword evidence="4" id="KW-0804">Transcription</keyword>
<dbReference type="Proteomes" id="UP001064489">
    <property type="component" value="Chromosome 2"/>
</dbReference>
<evidence type="ECO:0000256" key="4">
    <source>
        <dbReference type="ARBA" id="ARBA00023163"/>
    </source>
</evidence>
<evidence type="ECO:0000313" key="8">
    <source>
        <dbReference type="Proteomes" id="UP001064489"/>
    </source>
</evidence>
<feature type="domain" description="TF-B3" evidence="6">
    <location>
        <begin position="1"/>
        <end position="82"/>
    </location>
</feature>
<evidence type="ECO:0000256" key="1">
    <source>
        <dbReference type="ARBA" id="ARBA00004123"/>
    </source>
</evidence>
<dbReference type="PROSITE" id="PS50863">
    <property type="entry name" value="B3"/>
    <property type="match status" value="1"/>
</dbReference>
<name>A0AAD5IEZ5_ACENE</name>
<evidence type="ECO:0000256" key="5">
    <source>
        <dbReference type="ARBA" id="ARBA00023242"/>
    </source>
</evidence>
<gene>
    <name evidence="7" type="ORF">LWI28_017803</name>
</gene>
<dbReference type="Pfam" id="PF02362">
    <property type="entry name" value="B3"/>
    <property type="match status" value="1"/>
</dbReference>
<sequence>MIPFMNGKHFLDLEAADIWRQKWPLRYYTRPISGNGHVFTIGWRQFVEAKRLQVGDELTFYGNHDQDRDANGEPEMLYMIEVKMASSITFQGNPIITPDVEYLA</sequence>
<protein>
    <recommendedName>
        <fullName evidence="6">TF-B3 domain-containing protein</fullName>
    </recommendedName>
</protein>
<proteinExistence type="predicted"/>
<evidence type="ECO:0000259" key="6">
    <source>
        <dbReference type="PROSITE" id="PS50863"/>
    </source>
</evidence>
<keyword evidence="8" id="KW-1185">Reference proteome</keyword>
<dbReference type="SUPFAM" id="SSF101936">
    <property type="entry name" value="DNA-binding pseudobarrel domain"/>
    <property type="match status" value="1"/>
</dbReference>
<evidence type="ECO:0000313" key="7">
    <source>
        <dbReference type="EMBL" id="KAI9161475.1"/>
    </source>
</evidence>